<dbReference type="EMBL" id="KK914259">
    <property type="protein sequence ID" value="KDP43730.1"/>
    <property type="molecule type" value="Genomic_DNA"/>
</dbReference>
<dbReference type="GO" id="GO:0048364">
    <property type="term" value="P:root development"/>
    <property type="evidence" value="ECO:0007669"/>
    <property type="project" value="InterPro"/>
</dbReference>
<dbReference type="Pfam" id="PF03087">
    <property type="entry name" value="BPS1"/>
    <property type="match status" value="1"/>
</dbReference>
<proteinExistence type="predicted"/>
<dbReference type="Proteomes" id="UP000027138">
    <property type="component" value="Unassembled WGS sequence"/>
</dbReference>
<dbReference type="KEGG" id="jcu:105628536"/>
<reference evidence="1 2" key="1">
    <citation type="journal article" date="2014" name="PLoS ONE">
        <title>Global Analysis of Gene Expression Profiles in Physic Nut (Jatropha curcas L.) Seedlings Exposed to Salt Stress.</title>
        <authorList>
            <person name="Zhang L."/>
            <person name="Zhang C."/>
            <person name="Wu P."/>
            <person name="Chen Y."/>
            <person name="Li M."/>
            <person name="Jiang H."/>
            <person name="Wu G."/>
        </authorList>
    </citation>
    <scope>NUCLEOTIDE SEQUENCE [LARGE SCALE GENOMIC DNA]</scope>
    <source>
        <strain evidence="2">cv. GZQX0401</strain>
        <tissue evidence="1">Young leaves</tissue>
    </source>
</reference>
<name>A0A067LGR8_JATCU</name>
<evidence type="ECO:0008006" key="3">
    <source>
        <dbReference type="Google" id="ProtNLM"/>
    </source>
</evidence>
<accession>A0A067LGR8</accession>
<gene>
    <name evidence="1" type="ORF">JCGZ_22357</name>
</gene>
<dbReference type="STRING" id="180498.A0A067LGR8"/>
<dbReference type="InterPro" id="IPR004320">
    <property type="entry name" value="BPS1_pln"/>
</dbReference>
<dbReference type="PANTHER" id="PTHR33070:SF109">
    <property type="entry name" value="DOMAIN PROTEIN, PUTATIVE (DUF241)-RELATED"/>
    <property type="match status" value="1"/>
</dbReference>
<protein>
    <recommendedName>
        <fullName evidence="3">DUF241 domain protein</fullName>
    </recommendedName>
</protein>
<sequence>MANRYNVRSISFPSRSHPTTLKIEEQIKKLKTLVISSESICHGMLGLEDLYNGVNELLNLSSTQQVLSHHQNGKFLDRLLDGSVRLLDICGITRDVLLQFKEQVQSLQSAFRRRKGDSSLESNIDNYACFRKKMKKDAKKFIAVLKQMDTKLEASLLEDQDYHLIQLFKEVSLVTSFTFQSFLSFLSTSRPKKTRWSVISKLMNKGAIECEEKQEIVNQLESVDSLLKERLNAEKMKIAQKGLEALEMSIGDLENCLENMFRLLIKTRASILNIISQ</sequence>
<evidence type="ECO:0000313" key="1">
    <source>
        <dbReference type="EMBL" id="KDP43730.1"/>
    </source>
</evidence>
<evidence type="ECO:0000313" key="2">
    <source>
        <dbReference type="Proteomes" id="UP000027138"/>
    </source>
</evidence>
<keyword evidence="2" id="KW-1185">Reference proteome</keyword>
<organism evidence="1 2">
    <name type="scientific">Jatropha curcas</name>
    <name type="common">Barbados nut</name>
    <dbReference type="NCBI Taxonomy" id="180498"/>
    <lineage>
        <taxon>Eukaryota</taxon>
        <taxon>Viridiplantae</taxon>
        <taxon>Streptophyta</taxon>
        <taxon>Embryophyta</taxon>
        <taxon>Tracheophyta</taxon>
        <taxon>Spermatophyta</taxon>
        <taxon>Magnoliopsida</taxon>
        <taxon>eudicotyledons</taxon>
        <taxon>Gunneridae</taxon>
        <taxon>Pentapetalae</taxon>
        <taxon>rosids</taxon>
        <taxon>fabids</taxon>
        <taxon>Malpighiales</taxon>
        <taxon>Euphorbiaceae</taxon>
        <taxon>Crotonoideae</taxon>
        <taxon>Jatropheae</taxon>
        <taxon>Jatropha</taxon>
    </lineage>
</organism>
<dbReference type="AlphaFoldDB" id="A0A067LGR8"/>
<dbReference type="GO" id="GO:0048367">
    <property type="term" value="P:shoot system development"/>
    <property type="evidence" value="ECO:0007669"/>
    <property type="project" value="InterPro"/>
</dbReference>
<dbReference type="OrthoDB" id="1701699at2759"/>
<dbReference type="PANTHER" id="PTHR33070">
    <property type="entry name" value="OS06G0725500 PROTEIN"/>
    <property type="match status" value="1"/>
</dbReference>